<gene>
    <name evidence="2" type="ORF">ACFO3E_17840</name>
</gene>
<reference evidence="3" key="1">
    <citation type="journal article" date="2019" name="Int. J. Syst. Evol. Microbiol.">
        <title>The Global Catalogue of Microorganisms (GCM) 10K type strain sequencing project: providing services to taxonomists for standard genome sequencing and annotation.</title>
        <authorList>
            <consortium name="The Broad Institute Genomics Platform"/>
            <consortium name="The Broad Institute Genome Sequencing Center for Infectious Disease"/>
            <person name="Wu L."/>
            <person name="Ma J."/>
        </authorList>
    </citation>
    <scope>NUCLEOTIDE SEQUENCE [LARGE SCALE GENOMIC DNA]</scope>
    <source>
        <strain evidence="3">NBRC 103632</strain>
    </source>
</reference>
<accession>A0ABV9F5C4</accession>
<dbReference type="EMBL" id="JBHSFZ010000064">
    <property type="protein sequence ID" value="MFC4596015.1"/>
    <property type="molecule type" value="Genomic_DNA"/>
</dbReference>
<dbReference type="Proteomes" id="UP001595957">
    <property type="component" value="Unassembled WGS sequence"/>
</dbReference>
<comment type="caution">
    <text evidence="2">The sequence shown here is derived from an EMBL/GenBank/DDBJ whole genome shotgun (WGS) entry which is preliminary data.</text>
</comment>
<dbReference type="RefSeq" id="WP_082919515.1">
    <property type="nucleotide sequence ID" value="NZ_JBHSFZ010000064.1"/>
</dbReference>
<proteinExistence type="predicted"/>
<evidence type="ECO:0000313" key="2">
    <source>
        <dbReference type="EMBL" id="MFC4596015.1"/>
    </source>
</evidence>
<keyword evidence="1" id="KW-0812">Transmembrane</keyword>
<feature type="transmembrane region" description="Helical" evidence="1">
    <location>
        <begin position="179"/>
        <end position="198"/>
    </location>
</feature>
<evidence type="ECO:0000256" key="1">
    <source>
        <dbReference type="SAM" id="Phobius"/>
    </source>
</evidence>
<feature type="transmembrane region" description="Helical" evidence="1">
    <location>
        <begin position="88"/>
        <end position="109"/>
    </location>
</feature>
<evidence type="ECO:0000313" key="3">
    <source>
        <dbReference type="Proteomes" id="UP001595957"/>
    </source>
</evidence>
<evidence type="ECO:0008006" key="4">
    <source>
        <dbReference type="Google" id="ProtNLM"/>
    </source>
</evidence>
<feature type="transmembrane region" description="Helical" evidence="1">
    <location>
        <begin position="210"/>
        <end position="232"/>
    </location>
</feature>
<organism evidence="2 3">
    <name type="scientific">Sphingobium tyrosinilyticum</name>
    <dbReference type="NCBI Taxonomy" id="2715436"/>
    <lineage>
        <taxon>Bacteria</taxon>
        <taxon>Pseudomonadati</taxon>
        <taxon>Pseudomonadota</taxon>
        <taxon>Alphaproteobacteria</taxon>
        <taxon>Sphingomonadales</taxon>
        <taxon>Sphingomonadaceae</taxon>
        <taxon>Sphingobium</taxon>
    </lineage>
</organism>
<feature type="transmembrane region" description="Helical" evidence="1">
    <location>
        <begin position="54"/>
        <end position="76"/>
    </location>
</feature>
<sequence>MATLSGSVSPDHGFQNSERHFFRVMATIMAAIVVAGFAVNLAMGRSTFAVPVVYHVHAFVFFGWVALYVAQNWLIAGNHVSLHRRLGLVAYGWVPLMVVMGFVIMITSLRRTGGPFFFDQNEFLFSNSMLLILFGAMVMVALRRRRHSGWHRRLMLTAMSILTGPGLGRLLPMPLFIPNAWRIMMVVTLIFPVVGMIADKRRHGKVHAAWWWGVGAIVATQIIADVIAYSSWGAAVTRAVVEGTAGSARPMAAFLPPDLGS</sequence>
<feature type="transmembrane region" description="Helical" evidence="1">
    <location>
        <begin position="124"/>
        <end position="142"/>
    </location>
</feature>
<keyword evidence="3" id="KW-1185">Reference proteome</keyword>
<protein>
    <recommendedName>
        <fullName evidence="4">Adenylate cyclase</fullName>
    </recommendedName>
</protein>
<keyword evidence="1" id="KW-0472">Membrane</keyword>
<feature type="transmembrane region" description="Helical" evidence="1">
    <location>
        <begin position="21"/>
        <end position="42"/>
    </location>
</feature>
<feature type="transmembrane region" description="Helical" evidence="1">
    <location>
        <begin position="154"/>
        <end position="173"/>
    </location>
</feature>
<keyword evidence="1" id="KW-1133">Transmembrane helix</keyword>
<name>A0ABV9F5C4_9SPHN</name>